<dbReference type="InterPro" id="IPR007867">
    <property type="entry name" value="GMC_OxRtase_C"/>
</dbReference>
<keyword evidence="4 7" id="KW-0274">FAD</keyword>
<accession>A0AAN6Y5P4</accession>
<keyword evidence="3" id="KW-0285">Flavoprotein</keyword>
<feature type="binding site" evidence="7">
    <location>
        <position position="275"/>
    </location>
    <ligand>
        <name>FAD</name>
        <dbReference type="ChEBI" id="CHEBI:57692"/>
    </ligand>
</feature>
<evidence type="ECO:0000256" key="4">
    <source>
        <dbReference type="ARBA" id="ARBA00022827"/>
    </source>
</evidence>
<dbReference type="Pfam" id="PF05199">
    <property type="entry name" value="GMC_oxred_C"/>
    <property type="match status" value="1"/>
</dbReference>
<evidence type="ECO:0000313" key="10">
    <source>
        <dbReference type="EMBL" id="KAK4212696.1"/>
    </source>
</evidence>
<name>A0AAN6Y5P4_9PEZI</name>
<feature type="active site" description="Proton acceptor" evidence="6">
    <location>
        <position position="603"/>
    </location>
</feature>
<dbReference type="Gene3D" id="4.10.450.10">
    <property type="entry name" value="Glucose Oxidase, domain 2"/>
    <property type="match status" value="1"/>
</dbReference>
<dbReference type="InterPro" id="IPR027424">
    <property type="entry name" value="Glucose_Oxidase_domain_2"/>
</dbReference>
<dbReference type="Gene3D" id="3.50.50.60">
    <property type="entry name" value="FAD/NAD(P)-binding domain"/>
    <property type="match status" value="1"/>
</dbReference>
<feature type="binding site" evidence="7">
    <location>
        <begin position="126"/>
        <end position="129"/>
    </location>
    <ligand>
        <name>FAD</name>
        <dbReference type="ChEBI" id="CHEBI:57692"/>
    </ligand>
</feature>
<dbReference type="PANTHER" id="PTHR11552">
    <property type="entry name" value="GLUCOSE-METHANOL-CHOLINE GMC OXIDOREDUCTASE"/>
    <property type="match status" value="1"/>
</dbReference>
<evidence type="ECO:0000256" key="2">
    <source>
        <dbReference type="ARBA" id="ARBA00010790"/>
    </source>
</evidence>
<feature type="domain" description="Glucose-methanol-choline oxidoreductase N-terminal" evidence="9">
    <location>
        <begin position="320"/>
        <end position="334"/>
    </location>
</feature>
<keyword evidence="11" id="KW-1185">Reference proteome</keyword>
<evidence type="ECO:0000256" key="5">
    <source>
        <dbReference type="ARBA" id="ARBA00023002"/>
    </source>
</evidence>
<dbReference type="PROSITE" id="PS00624">
    <property type="entry name" value="GMC_OXRED_2"/>
    <property type="match status" value="1"/>
</dbReference>
<evidence type="ECO:0000256" key="1">
    <source>
        <dbReference type="ARBA" id="ARBA00001974"/>
    </source>
</evidence>
<dbReference type="EMBL" id="MU858122">
    <property type="protein sequence ID" value="KAK4212696.1"/>
    <property type="molecule type" value="Genomic_DNA"/>
</dbReference>
<reference evidence="10" key="1">
    <citation type="journal article" date="2023" name="Mol. Phylogenet. Evol.">
        <title>Genome-scale phylogeny and comparative genomics of the fungal order Sordariales.</title>
        <authorList>
            <person name="Hensen N."/>
            <person name="Bonometti L."/>
            <person name="Westerberg I."/>
            <person name="Brannstrom I.O."/>
            <person name="Guillou S."/>
            <person name="Cros-Aarteil S."/>
            <person name="Calhoun S."/>
            <person name="Haridas S."/>
            <person name="Kuo A."/>
            <person name="Mondo S."/>
            <person name="Pangilinan J."/>
            <person name="Riley R."/>
            <person name="LaButti K."/>
            <person name="Andreopoulos B."/>
            <person name="Lipzen A."/>
            <person name="Chen C."/>
            <person name="Yan M."/>
            <person name="Daum C."/>
            <person name="Ng V."/>
            <person name="Clum A."/>
            <person name="Steindorff A."/>
            <person name="Ohm R.A."/>
            <person name="Martin F."/>
            <person name="Silar P."/>
            <person name="Natvig D.O."/>
            <person name="Lalanne C."/>
            <person name="Gautier V."/>
            <person name="Ament-Velasquez S.L."/>
            <person name="Kruys A."/>
            <person name="Hutchinson M.I."/>
            <person name="Powell A.J."/>
            <person name="Barry K."/>
            <person name="Miller A.N."/>
            <person name="Grigoriev I.V."/>
            <person name="Debuchy R."/>
            <person name="Gladieux P."/>
            <person name="Hiltunen Thoren M."/>
            <person name="Johannesson H."/>
        </authorList>
    </citation>
    <scope>NUCLEOTIDE SEQUENCE</scope>
    <source>
        <strain evidence="10">PSN293</strain>
    </source>
</reference>
<feature type="signal peptide" evidence="8">
    <location>
        <begin position="1"/>
        <end position="27"/>
    </location>
</feature>
<evidence type="ECO:0000256" key="3">
    <source>
        <dbReference type="ARBA" id="ARBA00022630"/>
    </source>
</evidence>
<comment type="similarity">
    <text evidence="2">Belongs to the GMC oxidoreductase family.</text>
</comment>
<feature type="chain" id="PRO_5042832169" evidence="8">
    <location>
        <begin position="28"/>
        <end position="623"/>
    </location>
</feature>
<dbReference type="Proteomes" id="UP001301769">
    <property type="component" value="Unassembled WGS sequence"/>
</dbReference>
<keyword evidence="5" id="KW-0560">Oxidoreductase</keyword>
<dbReference type="Gene3D" id="3.30.560.10">
    <property type="entry name" value="Glucose Oxidase, domain 3"/>
    <property type="match status" value="1"/>
</dbReference>
<evidence type="ECO:0000256" key="7">
    <source>
        <dbReference type="PIRSR" id="PIRSR000137-2"/>
    </source>
</evidence>
<reference evidence="10" key="2">
    <citation type="submission" date="2023-05" db="EMBL/GenBank/DDBJ databases">
        <authorList>
            <consortium name="Lawrence Berkeley National Laboratory"/>
            <person name="Steindorff A."/>
            <person name="Hensen N."/>
            <person name="Bonometti L."/>
            <person name="Westerberg I."/>
            <person name="Brannstrom I.O."/>
            <person name="Guillou S."/>
            <person name="Cros-Aarteil S."/>
            <person name="Calhoun S."/>
            <person name="Haridas S."/>
            <person name="Kuo A."/>
            <person name="Mondo S."/>
            <person name="Pangilinan J."/>
            <person name="Riley R."/>
            <person name="Labutti K."/>
            <person name="Andreopoulos B."/>
            <person name="Lipzen A."/>
            <person name="Chen C."/>
            <person name="Yanf M."/>
            <person name="Daum C."/>
            <person name="Ng V."/>
            <person name="Clum A."/>
            <person name="Ohm R."/>
            <person name="Martin F."/>
            <person name="Silar P."/>
            <person name="Natvig D."/>
            <person name="Lalanne C."/>
            <person name="Gautier V."/>
            <person name="Ament-Velasquez S.L."/>
            <person name="Kruys A."/>
            <person name="Hutchinson M.I."/>
            <person name="Powell A.J."/>
            <person name="Barry K."/>
            <person name="Miller A.N."/>
            <person name="Grigoriev I.V."/>
            <person name="Debuchy R."/>
            <person name="Gladieux P."/>
            <person name="Thoren M.H."/>
            <person name="Johannesson H."/>
        </authorList>
    </citation>
    <scope>NUCLEOTIDE SEQUENCE</scope>
    <source>
        <strain evidence="10">PSN293</strain>
    </source>
</reference>
<dbReference type="SUPFAM" id="SSF54373">
    <property type="entry name" value="FAD-linked reductases, C-terminal domain"/>
    <property type="match status" value="1"/>
</dbReference>
<keyword evidence="8" id="KW-0732">Signal</keyword>
<dbReference type="GO" id="GO:0050660">
    <property type="term" value="F:flavin adenine dinucleotide binding"/>
    <property type="evidence" value="ECO:0007669"/>
    <property type="project" value="InterPro"/>
</dbReference>
<evidence type="ECO:0000256" key="6">
    <source>
        <dbReference type="PIRSR" id="PIRSR000137-1"/>
    </source>
</evidence>
<dbReference type="SUPFAM" id="SSF51905">
    <property type="entry name" value="FAD/NAD(P)-binding domain"/>
    <property type="match status" value="1"/>
</dbReference>
<dbReference type="InterPro" id="IPR000172">
    <property type="entry name" value="GMC_OxRdtase_N"/>
</dbReference>
<dbReference type="AlphaFoldDB" id="A0AAN6Y5P4"/>
<protein>
    <submittedName>
        <fullName evidence="10">Glucose oxidase</fullName>
    </submittedName>
</protein>
<evidence type="ECO:0000259" key="9">
    <source>
        <dbReference type="PROSITE" id="PS00624"/>
    </source>
</evidence>
<dbReference type="InterPro" id="IPR036188">
    <property type="entry name" value="FAD/NAD-bd_sf"/>
</dbReference>
<dbReference type="PANTHER" id="PTHR11552:SF201">
    <property type="entry name" value="GLUCOSE-METHANOL-CHOLINE OXIDOREDUCTASE N-TERMINAL DOMAIN-CONTAINING PROTEIN"/>
    <property type="match status" value="1"/>
</dbReference>
<proteinExistence type="inferred from homology"/>
<gene>
    <name evidence="10" type="ORF">QBC37DRAFT_424453</name>
</gene>
<dbReference type="PIRSF" id="PIRSF000137">
    <property type="entry name" value="Alcohol_oxidase"/>
    <property type="match status" value="1"/>
</dbReference>
<sequence>MASLALPQQRIGNFLAVVLAVSWKVACTVVTNDTNIAAGKTYDYVIAGAGLSGLTVGSRLSAKGHSVLIIEAGLDGSWNPAIRYAEDRVFPSTFCNWRYPVYEEDGTQLPWTADAGACIGGSTSINGMVWYRPTKAELDKLESLGNPGWNFDNLLPYMEATERNIPPTPAQIAQGAGNEPEFHGHFGFINTSFPTPMRIPGAVDLYKQALPMVFPGLTPDGDLSNRTFVSMATTIYTIWHDPIAGKNRRSSAADGLVWAPDQQRQTLTILADHKVDKVIFDKRLTAKGLMFLPTISSISSSRPRKGFQVHARRGVILSAGALATPPILERSGIGRADVLKAAKIAKVVDLTGVGANLNDQPGTSALASVAEAYRNDTSLIDADGGKVFAPVIALIKSNELWRADASSNLDGLLSPTTLRARAQAIVKAKAGVNIPGAEAILNATIDLITTHNLPIAEFLSDSITATLLTAFWPLVPLSRGHLHINTSDPFSHPIITPRFLQDSFDISVAISVARAAHSVLSSAPFEGIVADPYLGFAAGPNATDADYLSWYKATMIGASHWLGSTAMLPRRLGGVVDSKLRVYGTKSLYVVDAGILPFQVTSHLMSVLYAVAGRAAVVIDQQN</sequence>
<evidence type="ECO:0000256" key="8">
    <source>
        <dbReference type="SAM" id="SignalP"/>
    </source>
</evidence>
<dbReference type="GO" id="GO:0016614">
    <property type="term" value="F:oxidoreductase activity, acting on CH-OH group of donors"/>
    <property type="evidence" value="ECO:0007669"/>
    <property type="project" value="InterPro"/>
</dbReference>
<comment type="cofactor">
    <cofactor evidence="1 7">
        <name>FAD</name>
        <dbReference type="ChEBI" id="CHEBI:57692"/>
    </cofactor>
</comment>
<organism evidence="10 11">
    <name type="scientific">Rhypophila decipiens</name>
    <dbReference type="NCBI Taxonomy" id="261697"/>
    <lineage>
        <taxon>Eukaryota</taxon>
        <taxon>Fungi</taxon>
        <taxon>Dikarya</taxon>
        <taxon>Ascomycota</taxon>
        <taxon>Pezizomycotina</taxon>
        <taxon>Sordariomycetes</taxon>
        <taxon>Sordariomycetidae</taxon>
        <taxon>Sordariales</taxon>
        <taxon>Naviculisporaceae</taxon>
        <taxon>Rhypophila</taxon>
    </lineage>
</organism>
<dbReference type="Pfam" id="PF00732">
    <property type="entry name" value="GMC_oxred_N"/>
    <property type="match status" value="2"/>
</dbReference>
<dbReference type="InterPro" id="IPR012132">
    <property type="entry name" value="GMC_OxRdtase"/>
</dbReference>
<evidence type="ECO:0000313" key="11">
    <source>
        <dbReference type="Proteomes" id="UP001301769"/>
    </source>
</evidence>
<comment type="caution">
    <text evidence="10">The sequence shown here is derived from an EMBL/GenBank/DDBJ whole genome shotgun (WGS) entry which is preliminary data.</text>
</comment>
<feature type="active site" description="Proton donor" evidence="6">
    <location>
        <position position="560"/>
    </location>
</feature>